<evidence type="ECO:0008006" key="4">
    <source>
        <dbReference type="Google" id="ProtNLM"/>
    </source>
</evidence>
<dbReference type="EMBL" id="JBCEVZ010000058">
    <property type="protein sequence ID" value="MEL5996122.1"/>
    <property type="molecule type" value="Genomic_DNA"/>
</dbReference>
<keyword evidence="3" id="KW-1185">Reference proteome</keyword>
<sequence length="477" mass="50677">MRPSFLSRSLAILVCLLGTFSVAHASHILGAELTYEYAGTTANPNQYHVTARLFEDLNSPVTDIQIELTCGKNGCAATLPGSFTTWLVRTGVVVPPRACANSEYPFQITTLEGLVQLAPARWTLSINCSNRSDGVANVAQSIQMSTYVQALLDNTTGLTNFSPRFTTAQLLHLTSTQPQHYSLSAFDSEGDSLVYRLVQPLANPTTAVPCGQPTVGAIAPHFQLNATTGELLTVAGPTQQGYYALAARVDEYRRVGGAWQQIGSITRDMTYLVTVGTNQVPAFTRVALASNPTGQLLGQTIRVNPGQTLVLNLTAADPDAGQTVTLGSNAPGIVPGTTFQDLGNGQGQLTWQVPATLPLGHYVLPVTANDNACPAPSFGTVTVPVLVTQQVLATRSRQALAQPPFPVPFQDEVRFQLTGQGRQTVLITDEMGRAVVQLTTAADGSVVWHPATSVAAGLYIARNQSGTQVARLSYSGR</sequence>
<proteinExistence type="predicted"/>
<accession>A0ABU9LZC1</accession>
<evidence type="ECO:0000313" key="2">
    <source>
        <dbReference type="EMBL" id="MEL5996122.1"/>
    </source>
</evidence>
<evidence type="ECO:0000313" key="3">
    <source>
        <dbReference type="Proteomes" id="UP001479606"/>
    </source>
</evidence>
<gene>
    <name evidence="2" type="ORF">AAFH49_18040</name>
</gene>
<protein>
    <recommendedName>
        <fullName evidence="4">T9SS type A sorting domain-containing protein</fullName>
    </recommendedName>
</protein>
<feature type="chain" id="PRO_5045138040" description="T9SS type A sorting domain-containing protein" evidence="1">
    <location>
        <begin position="26"/>
        <end position="477"/>
    </location>
</feature>
<evidence type="ECO:0000256" key="1">
    <source>
        <dbReference type="SAM" id="SignalP"/>
    </source>
</evidence>
<reference evidence="2 3" key="1">
    <citation type="journal article" date="2018" name="Arch. Microbiol.">
        <title>Hymenobacter segetis sp. nov., isolated from soil.</title>
        <authorList>
            <person name="Ten L.N."/>
            <person name="Lim S.J."/>
            <person name="Kim B.O."/>
            <person name="Kang I.K."/>
            <person name="Jung H.Y."/>
        </authorList>
    </citation>
    <scope>NUCLEOTIDE SEQUENCE [LARGE SCALE GENOMIC DNA]</scope>
    <source>
        <strain evidence="2 3">S7-3-11</strain>
    </source>
</reference>
<feature type="signal peptide" evidence="1">
    <location>
        <begin position="1"/>
        <end position="25"/>
    </location>
</feature>
<organism evidence="2 3">
    <name type="scientific">Hymenobacter segetis</name>
    <dbReference type="NCBI Taxonomy" id="2025509"/>
    <lineage>
        <taxon>Bacteria</taxon>
        <taxon>Pseudomonadati</taxon>
        <taxon>Bacteroidota</taxon>
        <taxon>Cytophagia</taxon>
        <taxon>Cytophagales</taxon>
        <taxon>Hymenobacteraceae</taxon>
        <taxon>Hymenobacter</taxon>
    </lineage>
</organism>
<name>A0ABU9LZC1_9BACT</name>
<dbReference type="RefSeq" id="WP_342300367.1">
    <property type="nucleotide sequence ID" value="NZ_JBCEVZ010000058.1"/>
</dbReference>
<comment type="caution">
    <text evidence="2">The sequence shown here is derived from an EMBL/GenBank/DDBJ whole genome shotgun (WGS) entry which is preliminary data.</text>
</comment>
<dbReference type="Proteomes" id="UP001479606">
    <property type="component" value="Unassembled WGS sequence"/>
</dbReference>
<keyword evidence="1" id="KW-0732">Signal</keyword>